<dbReference type="RefSeq" id="WP_100786643.1">
    <property type="nucleotide sequence ID" value="NZ_NPDU01000004.1"/>
</dbReference>
<organism evidence="1 4">
    <name type="scientific">Leptospira adleri</name>
    <dbReference type="NCBI Taxonomy" id="2023186"/>
    <lineage>
        <taxon>Bacteria</taxon>
        <taxon>Pseudomonadati</taxon>
        <taxon>Spirochaetota</taxon>
        <taxon>Spirochaetia</taxon>
        <taxon>Leptospirales</taxon>
        <taxon>Leptospiraceae</taxon>
        <taxon>Leptospira</taxon>
    </lineage>
</organism>
<dbReference type="AlphaFoldDB" id="A0A2M9YLB8"/>
<reference evidence="3 4" key="1">
    <citation type="submission" date="2017-07" db="EMBL/GenBank/DDBJ databases">
        <title>Leptospira spp. isolated from tropical soils.</title>
        <authorList>
            <person name="Thibeaux R."/>
            <person name="Iraola G."/>
            <person name="Ferres I."/>
            <person name="Bierque E."/>
            <person name="Girault D."/>
            <person name="Soupe-Gilbert M.-E."/>
            <person name="Picardeau M."/>
            <person name="Goarant C."/>
        </authorList>
    </citation>
    <scope>NUCLEOTIDE SEQUENCE [LARGE SCALE GENOMIC DNA]</scope>
    <source>
        <strain evidence="1 4">FH2-B-C1</strain>
        <strain evidence="2 3">FH2-B-D1</strain>
    </source>
</reference>
<name>A0A2M9YLB8_9LEPT</name>
<accession>A0A2M9YLB8</accession>
<comment type="caution">
    <text evidence="1">The sequence shown here is derived from an EMBL/GenBank/DDBJ whole genome shotgun (WGS) entry which is preliminary data.</text>
</comment>
<evidence type="ECO:0000313" key="3">
    <source>
        <dbReference type="Proteomes" id="UP000232149"/>
    </source>
</evidence>
<evidence type="ECO:0008006" key="5">
    <source>
        <dbReference type="Google" id="ProtNLM"/>
    </source>
</evidence>
<evidence type="ECO:0000313" key="4">
    <source>
        <dbReference type="Proteomes" id="UP000232188"/>
    </source>
</evidence>
<dbReference type="Proteomes" id="UP000232188">
    <property type="component" value="Unassembled WGS sequence"/>
</dbReference>
<proteinExistence type="predicted"/>
<dbReference type="Proteomes" id="UP000232149">
    <property type="component" value="Unassembled WGS sequence"/>
</dbReference>
<evidence type="ECO:0000313" key="2">
    <source>
        <dbReference type="EMBL" id="PJZ63494.1"/>
    </source>
</evidence>
<keyword evidence="3" id="KW-1185">Reference proteome</keyword>
<evidence type="ECO:0000313" key="1">
    <source>
        <dbReference type="EMBL" id="PJZ52287.1"/>
    </source>
</evidence>
<gene>
    <name evidence="2" type="ORF">CH376_02400</name>
    <name evidence="1" type="ORF">CH380_15380</name>
</gene>
<dbReference type="EMBL" id="NPDU01000004">
    <property type="protein sequence ID" value="PJZ63494.1"/>
    <property type="molecule type" value="Genomic_DNA"/>
</dbReference>
<protein>
    <recommendedName>
        <fullName evidence="5">Outer membrane protein beta-barrel domain-containing protein</fullName>
    </recommendedName>
</protein>
<sequence length="256" mass="28920">MSRILIKTLIFIFLLPYLSSLSAEGISLQGGLSQPVLGGWNVAGTYYGKRFVFEYSHGSNLNFDAAGGAGLNESERKQDLRVNLPYTTGFGIGYLFTPNFDIRLEVKEHYYRVHSDVGPDELYLSQTLGIRSDLPIQGNGFENWVPPISSTEDFLNLTVRKAIESEFLYGAKYVTPGSTHHYRTRSVGFGLYYRFFPFGGSEGFMIEPSLRFWPNAWTDSPNPVAFENQYGLLGLHRAHEQGFFANVSLGYYKRLE</sequence>
<dbReference type="EMBL" id="NPDV01000014">
    <property type="protein sequence ID" value="PJZ52287.1"/>
    <property type="molecule type" value="Genomic_DNA"/>
</dbReference>